<keyword evidence="8" id="KW-1185">Reference proteome</keyword>
<gene>
    <name evidence="7" type="ORF">GFSPODELE1_LOCUS2801</name>
</gene>
<evidence type="ECO:0000256" key="5">
    <source>
        <dbReference type="ARBA" id="ARBA00038966"/>
    </source>
</evidence>
<evidence type="ECO:0000313" key="8">
    <source>
        <dbReference type="Proteomes" id="UP001497453"/>
    </source>
</evidence>
<dbReference type="PANTHER" id="PTHR23407:SF1">
    <property type="entry name" value="5-FORMYLTETRAHYDROFOLATE CYCLO-LIGASE"/>
    <property type="match status" value="1"/>
</dbReference>
<evidence type="ECO:0000256" key="4">
    <source>
        <dbReference type="ARBA" id="ARBA00036539"/>
    </source>
</evidence>
<dbReference type="EC" id="6.3.3.2" evidence="5 6"/>
<comment type="catalytic activity">
    <reaction evidence="4 6">
        <text>(6S)-5-formyl-5,6,7,8-tetrahydrofolate + ATP = (6R)-5,10-methenyltetrahydrofolate + ADP + phosphate</text>
        <dbReference type="Rhea" id="RHEA:10488"/>
        <dbReference type="ChEBI" id="CHEBI:30616"/>
        <dbReference type="ChEBI" id="CHEBI:43474"/>
        <dbReference type="ChEBI" id="CHEBI:57455"/>
        <dbReference type="ChEBI" id="CHEBI:57457"/>
        <dbReference type="ChEBI" id="CHEBI:456216"/>
        <dbReference type="EC" id="6.3.3.2"/>
    </reaction>
</comment>
<dbReference type="EMBL" id="OZ037954">
    <property type="protein sequence ID" value="CAL1699704.1"/>
    <property type="molecule type" value="Genomic_DNA"/>
</dbReference>
<dbReference type="PIRSF" id="PIRSF006806">
    <property type="entry name" value="FTHF_cligase"/>
    <property type="match status" value="1"/>
</dbReference>
<evidence type="ECO:0000313" key="7">
    <source>
        <dbReference type="EMBL" id="CAL1699704.1"/>
    </source>
</evidence>
<protein>
    <recommendedName>
        <fullName evidence="5 6">5-formyltetrahydrofolate cyclo-ligase</fullName>
        <ecNumber evidence="5 6">6.3.3.2</ecNumber>
    </recommendedName>
</protein>
<evidence type="ECO:0000256" key="1">
    <source>
        <dbReference type="ARBA" id="ARBA00010638"/>
    </source>
</evidence>
<reference evidence="8" key="1">
    <citation type="submission" date="2024-04" db="EMBL/GenBank/DDBJ databases">
        <authorList>
            <person name="Shaw F."/>
            <person name="Minotto A."/>
        </authorList>
    </citation>
    <scope>NUCLEOTIDE SEQUENCE [LARGE SCALE GENOMIC DNA]</scope>
</reference>
<keyword evidence="6" id="KW-0479">Metal-binding</keyword>
<dbReference type="Proteomes" id="UP001497453">
    <property type="component" value="Chromosome 11"/>
</dbReference>
<dbReference type="Pfam" id="PF01812">
    <property type="entry name" value="5-FTHF_cyc-lig"/>
    <property type="match status" value="1"/>
</dbReference>
<dbReference type="PANTHER" id="PTHR23407">
    <property type="entry name" value="ATPASE INHIBITOR/5-FORMYLTETRAHYDROFOLATE CYCLO-LIGASE"/>
    <property type="match status" value="1"/>
</dbReference>
<dbReference type="Gene3D" id="3.40.50.10420">
    <property type="entry name" value="NagB/RpiA/CoA transferase-like"/>
    <property type="match status" value="1"/>
</dbReference>
<dbReference type="InterPro" id="IPR037171">
    <property type="entry name" value="NagB/RpiA_transferase-like"/>
</dbReference>
<name>A0ABP1CYH6_9APHY</name>
<evidence type="ECO:0000256" key="6">
    <source>
        <dbReference type="RuleBase" id="RU361279"/>
    </source>
</evidence>
<comment type="similarity">
    <text evidence="1 6">Belongs to the 5-formyltetrahydrofolate cyclo-ligase family.</text>
</comment>
<dbReference type="InterPro" id="IPR024185">
    <property type="entry name" value="FTHF_cligase-like_sf"/>
</dbReference>
<keyword evidence="2 6" id="KW-0547">Nucleotide-binding</keyword>
<accession>A0ABP1CYH6</accession>
<sequence>MSALRTQKKAMRKGISSVLASLPSTDIQEQSLAITTQVISSPLFQRSRTVSCYLSMPSGEVDTSSLVMEILRTGKTLFVPKIDVTADGRMDFLKVYNEDDLNSLPSGKWGIKEPHYRHQGGQRANVLDSSAEQLDLILLPGVAFDRSFARLGHGKGFYDRFIKTYTSAHGGRVPVLVALALREQILEDGQIPIGEHDWKMDVIVGPDGILRGRSREADSFPQDDKRVAL</sequence>
<dbReference type="InterPro" id="IPR002698">
    <property type="entry name" value="FTHF_cligase"/>
</dbReference>
<dbReference type="SUPFAM" id="SSF100950">
    <property type="entry name" value="NagB/RpiA/CoA transferase-like"/>
    <property type="match status" value="1"/>
</dbReference>
<keyword evidence="3 6" id="KW-0067">ATP-binding</keyword>
<evidence type="ECO:0000256" key="2">
    <source>
        <dbReference type="ARBA" id="ARBA00022741"/>
    </source>
</evidence>
<organism evidence="7 8">
    <name type="scientific">Somion occarium</name>
    <dbReference type="NCBI Taxonomy" id="3059160"/>
    <lineage>
        <taxon>Eukaryota</taxon>
        <taxon>Fungi</taxon>
        <taxon>Dikarya</taxon>
        <taxon>Basidiomycota</taxon>
        <taxon>Agaricomycotina</taxon>
        <taxon>Agaricomycetes</taxon>
        <taxon>Polyporales</taxon>
        <taxon>Cerrenaceae</taxon>
        <taxon>Somion</taxon>
    </lineage>
</organism>
<proteinExistence type="inferred from homology"/>
<comment type="cofactor">
    <cofactor evidence="6">
        <name>Mg(2+)</name>
        <dbReference type="ChEBI" id="CHEBI:18420"/>
    </cofactor>
</comment>
<dbReference type="NCBIfam" id="TIGR02727">
    <property type="entry name" value="MTHFS_bact"/>
    <property type="match status" value="1"/>
</dbReference>
<keyword evidence="6" id="KW-0460">Magnesium</keyword>
<evidence type="ECO:0000256" key="3">
    <source>
        <dbReference type="ARBA" id="ARBA00022840"/>
    </source>
</evidence>